<evidence type="ECO:0000313" key="1">
    <source>
        <dbReference type="EMBL" id="TSC65613.1"/>
    </source>
</evidence>
<dbReference type="AlphaFoldDB" id="A0A554JB64"/>
<protein>
    <submittedName>
        <fullName evidence="1">Uncharacterized protein</fullName>
    </submittedName>
</protein>
<name>A0A554JB64_9BACT</name>
<proteinExistence type="predicted"/>
<evidence type="ECO:0000313" key="2">
    <source>
        <dbReference type="Proteomes" id="UP000316253"/>
    </source>
</evidence>
<organism evidence="1 2">
    <name type="scientific">Candidatus Berkelbacteria bacterium Gr01-1014_85</name>
    <dbReference type="NCBI Taxonomy" id="2017150"/>
    <lineage>
        <taxon>Bacteria</taxon>
        <taxon>Candidatus Berkelbacteria</taxon>
    </lineage>
</organism>
<dbReference type="Proteomes" id="UP000316253">
    <property type="component" value="Unassembled WGS sequence"/>
</dbReference>
<comment type="caution">
    <text evidence="1">The sequence shown here is derived from an EMBL/GenBank/DDBJ whole genome shotgun (WGS) entry which is preliminary data.</text>
</comment>
<gene>
    <name evidence="1" type="ORF">CEO22_421</name>
</gene>
<dbReference type="EMBL" id="VMFD01000035">
    <property type="protein sequence ID" value="TSC65613.1"/>
    <property type="molecule type" value="Genomic_DNA"/>
</dbReference>
<accession>A0A554JB64</accession>
<reference evidence="1 2" key="1">
    <citation type="submission" date="2017-08" db="EMBL/GenBank/DDBJ databases">
        <title>Mechanisms for carbon and nitrogen cycling indicate functional differentiation within the Candidate Phyla Radiation.</title>
        <authorList>
            <person name="Danczak R.E."/>
            <person name="Johnston M.D."/>
            <person name="Kenah C."/>
            <person name="Slattery M."/>
            <person name="Wrighton K.C."/>
            <person name="Wilkins M.J."/>
        </authorList>
    </citation>
    <scope>NUCLEOTIDE SEQUENCE [LARGE SCALE GENOMIC DNA]</scope>
    <source>
        <strain evidence="1">Gr01-1014_85</strain>
    </source>
</reference>
<sequence>MPWRIVEGPDNHELYSALAEQKPITFTTAGGIKISITVKRAMAIVIDENGRPLSFSFFGFSLGQEPEFTAVSYCRQPTRGRRPRQLGLLSIGNEAQGFFDRIVDAGEGFRPELSVSDGPDLFSLVAAFISGAPVVFETAAIGESRRSMIEVIPRELALQNSQFTVTAVAVEDGADKLSISYDPQARVGAAQRL</sequence>